<evidence type="ECO:0000256" key="2">
    <source>
        <dbReference type="ARBA" id="ARBA00004994"/>
    </source>
</evidence>
<name>A0A069PKK7_9BURK</name>
<evidence type="ECO:0000256" key="4">
    <source>
        <dbReference type="ARBA" id="ARBA00013014"/>
    </source>
</evidence>
<dbReference type="FunFam" id="1.10.1040.10:FF:000017">
    <property type="entry name" value="2-dehydropantoate 2-reductase"/>
    <property type="match status" value="1"/>
</dbReference>
<dbReference type="STRING" id="60547.GCA_000751215_02861"/>
<dbReference type="GO" id="GO:0008677">
    <property type="term" value="F:2-dehydropantoate 2-reductase activity"/>
    <property type="evidence" value="ECO:0007669"/>
    <property type="project" value="UniProtKB-EC"/>
</dbReference>
<evidence type="ECO:0000313" key="15">
    <source>
        <dbReference type="Proteomes" id="UP000027466"/>
    </source>
</evidence>
<evidence type="ECO:0000256" key="7">
    <source>
        <dbReference type="ARBA" id="ARBA00022857"/>
    </source>
</evidence>
<dbReference type="NCBIfam" id="NF005089">
    <property type="entry name" value="PRK06522.1-4"/>
    <property type="match status" value="1"/>
</dbReference>
<feature type="domain" description="Ketopantoate reductase N-terminal" evidence="12">
    <location>
        <begin position="3"/>
        <end position="104"/>
    </location>
</feature>
<dbReference type="Gene3D" id="1.10.1040.10">
    <property type="entry name" value="N-(1-d-carboxylethyl)-l-norvaline Dehydrogenase, domain 2"/>
    <property type="match status" value="1"/>
</dbReference>
<comment type="catalytic activity">
    <reaction evidence="10 11">
        <text>(R)-pantoate + NADP(+) = 2-dehydropantoate + NADPH + H(+)</text>
        <dbReference type="Rhea" id="RHEA:16233"/>
        <dbReference type="ChEBI" id="CHEBI:11561"/>
        <dbReference type="ChEBI" id="CHEBI:15378"/>
        <dbReference type="ChEBI" id="CHEBI:15980"/>
        <dbReference type="ChEBI" id="CHEBI:57783"/>
        <dbReference type="ChEBI" id="CHEBI:58349"/>
        <dbReference type="EC" id="1.1.1.169"/>
    </reaction>
</comment>
<organism evidence="14 15">
    <name type="scientific">Caballeronia glathei</name>
    <dbReference type="NCBI Taxonomy" id="60547"/>
    <lineage>
        <taxon>Bacteria</taxon>
        <taxon>Pseudomonadati</taxon>
        <taxon>Pseudomonadota</taxon>
        <taxon>Betaproteobacteria</taxon>
        <taxon>Burkholderiales</taxon>
        <taxon>Burkholderiaceae</taxon>
        <taxon>Caballeronia</taxon>
    </lineage>
</organism>
<evidence type="ECO:0000256" key="5">
    <source>
        <dbReference type="ARBA" id="ARBA00019465"/>
    </source>
</evidence>
<dbReference type="UniPathway" id="UPA00028">
    <property type="reaction ID" value="UER00004"/>
</dbReference>
<evidence type="ECO:0000259" key="13">
    <source>
        <dbReference type="Pfam" id="PF08546"/>
    </source>
</evidence>
<keyword evidence="8 11" id="KW-0560">Oxidoreductase</keyword>
<dbReference type="GO" id="GO:0005737">
    <property type="term" value="C:cytoplasm"/>
    <property type="evidence" value="ECO:0007669"/>
    <property type="project" value="TreeGrafter"/>
</dbReference>
<dbReference type="NCBIfam" id="TIGR00745">
    <property type="entry name" value="apbA_panE"/>
    <property type="match status" value="1"/>
</dbReference>
<dbReference type="Pfam" id="PF08546">
    <property type="entry name" value="ApbA_C"/>
    <property type="match status" value="1"/>
</dbReference>
<dbReference type="InterPro" id="IPR051402">
    <property type="entry name" value="KPR-Related"/>
</dbReference>
<feature type="domain" description="Ketopantoate reductase C-terminal" evidence="13">
    <location>
        <begin position="196"/>
        <end position="317"/>
    </location>
</feature>
<sequence length="337" mass="36064">MKICVYGAGAIGGYMGAQLARAGAEVSFVARGPHLAAMQANGVRLQVDGEEHTVKVRCTNNPAELGPQDYVIIALKAHSVPGVVDLMPPLLGPDTAVVTAVNGLPYWYFHEHGGEFAGTTLQSVDPGGKQWNVLGPERAIGCVLLPAAEISEPGVIKHVYGKKFPIGEPNGKITPRLQAFHDIMAAADMEAPMRENIRDEIWLKLWGNLCFNPISALTHATLDVLTSDPGTRALSKAMMLEAKDIGDKIGVNFRVDVEKRINGAGAVGAHKTSMLMDCEAGRPMEIDPLMSVVQEIGRLVKVDTPMIDAVLALIKLREAVNQGTAQPRPLTETQKAA</sequence>
<evidence type="ECO:0000256" key="1">
    <source>
        <dbReference type="ARBA" id="ARBA00002919"/>
    </source>
</evidence>
<dbReference type="PANTHER" id="PTHR21708">
    <property type="entry name" value="PROBABLE 2-DEHYDROPANTOATE 2-REDUCTASE"/>
    <property type="match status" value="1"/>
</dbReference>
<evidence type="ECO:0000256" key="3">
    <source>
        <dbReference type="ARBA" id="ARBA00007870"/>
    </source>
</evidence>
<dbReference type="EMBL" id="JFHC01000030">
    <property type="protein sequence ID" value="KDR41228.1"/>
    <property type="molecule type" value="Genomic_DNA"/>
</dbReference>
<dbReference type="InterPro" id="IPR013328">
    <property type="entry name" value="6PGD_dom2"/>
</dbReference>
<dbReference type="InterPro" id="IPR003710">
    <property type="entry name" value="ApbA"/>
</dbReference>
<keyword evidence="15" id="KW-1185">Reference proteome</keyword>
<dbReference type="InterPro" id="IPR013752">
    <property type="entry name" value="KPA_reductase"/>
</dbReference>
<comment type="caution">
    <text evidence="14">The sequence shown here is derived from an EMBL/GenBank/DDBJ whole genome shotgun (WGS) entry which is preliminary data.</text>
</comment>
<dbReference type="RefSeq" id="WP_035931253.1">
    <property type="nucleotide sequence ID" value="NZ_CADFFX010000005.1"/>
</dbReference>
<dbReference type="Pfam" id="PF02558">
    <property type="entry name" value="ApbA"/>
    <property type="match status" value="1"/>
</dbReference>
<comment type="function">
    <text evidence="1 11">Catalyzes the NADPH-dependent reduction of ketopantoate into pantoic acid.</text>
</comment>
<dbReference type="Gene3D" id="3.40.50.720">
    <property type="entry name" value="NAD(P)-binding Rossmann-like Domain"/>
    <property type="match status" value="1"/>
</dbReference>
<proteinExistence type="inferred from homology"/>
<dbReference type="SUPFAM" id="SSF48179">
    <property type="entry name" value="6-phosphogluconate dehydrogenase C-terminal domain-like"/>
    <property type="match status" value="1"/>
</dbReference>
<dbReference type="Proteomes" id="UP000027466">
    <property type="component" value="Unassembled WGS sequence"/>
</dbReference>
<reference evidence="14 15" key="1">
    <citation type="submission" date="2014-03" db="EMBL/GenBank/DDBJ databases">
        <title>Draft Genome Sequences of Four Burkholderia Strains.</title>
        <authorList>
            <person name="Liu X.Y."/>
            <person name="Li C.X."/>
            <person name="Xu J.H."/>
        </authorList>
    </citation>
    <scope>NUCLEOTIDE SEQUENCE [LARGE SCALE GENOMIC DNA]</scope>
    <source>
        <strain evidence="14 15">DSM 50014</strain>
    </source>
</reference>
<dbReference type="AlphaFoldDB" id="A0A069PKK7"/>
<dbReference type="InterPro" id="IPR013332">
    <property type="entry name" value="KPR_N"/>
</dbReference>
<dbReference type="EC" id="1.1.1.169" evidence="4 11"/>
<gene>
    <name evidence="14" type="ORF">BG61_20295</name>
</gene>
<protein>
    <recommendedName>
        <fullName evidence="5 11">2-dehydropantoate 2-reductase</fullName>
        <ecNumber evidence="4 11">1.1.1.169</ecNumber>
    </recommendedName>
    <alternativeName>
        <fullName evidence="9 11">Ketopantoate reductase</fullName>
    </alternativeName>
</protein>
<comment type="pathway">
    <text evidence="2 11">Cofactor biosynthesis; (R)-pantothenate biosynthesis; (R)-pantoate from 3-methyl-2-oxobutanoate: step 2/2.</text>
</comment>
<evidence type="ECO:0000259" key="12">
    <source>
        <dbReference type="Pfam" id="PF02558"/>
    </source>
</evidence>
<dbReference type="FunFam" id="3.40.50.720:FF:000307">
    <property type="entry name" value="2-dehydropantoate 2-reductase"/>
    <property type="match status" value="1"/>
</dbReference>
<accession>A0A069PKK7</accession>
<evidence type="ECO:0000313" key="14">
    <source>
        <dbReference type="EMBL" id="KDR41228.1"/>
    </source>
</evidence>
<keyword evidence="6 11" id="KW-0566">Pantothenate biosynthesis</keyword>
<evidence type="ECO:0000256" key="10">
    <source>
        <dbReference type="ARBA" id="ARBA00048793"/>
    </source>
</evidence>
<evidence type="ECO:0000256" key="6">
    <source>
        <dbReference type="ARBA" id="ARBA00022655"/>
    </source>
</evidence>
<dbReference type="InterPro" id="IPR008927">
    <property type="entry name" value="6-PGluconate_DH-like_C_sf"/>
</dbReference>
<dbReference type="InterPro" id="IPR036291">
    <property type="entry name" value="NAD(P)-bd_dom_sf"/>
</dbReference>
<dbReference type="GO" id="GO:0015940">
    <property type="term" value="P:pantothenate biosynthetic process"/>
    <property type="evidence" value="ECO:0007669"/>
    <property type="project" value="UniProtKB-UniPathway"/>
</dbReference>
<evidence type="ECO:0000256" key="8">
    <source>
        <dbReference type="ARBA" id="ARBA00023002"/>
    </source>
</evidence>
<comment type="similarity">
    <text evidence="3 11">Belongs to the ketopantoate reductase family.</text>
</comment>
<evidence type="ECO:0000256" key="11">
    <source>
        <dbReference type="RuleBase" id="RU362068"/>
    </source>
</evidence>
<dbReference type="PANTHER" id="PTHR21708:SF45">
    <property type="entry name" value="2-DEHYDROPANTOATE 2-REDUCTASE"/>
    <property type="match status" value="1"/>
</dbReference>
<evidence type="ECO:0000256" key="9">
    <source>
        <dbReference type="ARBA" id="ARBA00032024"/>
    </source>
</evidence>
<keyword evidence="7 11" id="KW-0521">NADP</keyword>
<dbReference type="SUPFAM" id="SSF51735">
    <property type="entry name" value="NAD(P)-binding Rossmann-fold domains"/>
    <property type="match status" value="1"/>
</dbReference>